<evidence type="ECO:0000256" key="6">
    <source>
        <dbReference type="ARBA" id="ARBA00022741"/>
    </source>
</evidence>
<proteinExistence type="inferred from homology"/>
<keyword evidence="9" id="KW-0472">Membrane</keyword>
<name>A0A1M6G246_9FIRM</name>
<dbReference type="PROSITE" id="PS50893">
    <property type="entry name" value="ABC_TRANSPORTER_2"/>
    <property type="match status" value="2"/>
</dbReference>
<dbReference type="InterPro" id="IPR003593">
    <property type="entry name" value="AAA+_ATPase"/>
</dbReference>
<organism evidence="11 12">
    <name type="scientific">Geosporobacter subterraneus DSM 17957</name>
    <dbReference type="NCBI Taxonomy" id="1121919"/>
    <lineage>
        <taxon>Bacteria</taxon>
        <taxon>Bacillati</taxon>
        <taxon>Bacillota</taxon>
        <taxon>Clostridia</taxon>
        <taxon>Peptostreptococcales</taxon>
        <taxon>Thermotaleaceae</taxon>
        <taxon>Geosporobacter</taxon>
    </lineage>
</organism>
<dbReference type="GO" id="GO:0005886">
    <property type="term" value="C:plasma membrane"/>
    <property type="evidence" value="ECO:0007669"/>
    <property type="project" value="UniProtKB-SubCell"/>
</dbReference>
<evidence type="ECO:0000256" key="9">
    <source>
        <dbReference type="ARBA" id="ARBA00023136"/>
    </source>
</evidence>
<evidence type="ECO:0000313" key="11">
    <source>
        <dbReference type="EMBL" id="SHJ03964.1"/>
    </source>
</evidence>
<keyword evidence="3" id="KW-0813">Transport</keyword>
<dbReference type="AlphaFoldDB" id="A0A1M6G246"/>
<evidence type="ECO:0000256" key="1">
    <source>
        <dbReference type="ARBA" id="ARBA00004202"/>
    </source>
</evidence>
<evidence type="ECO:0000259" key="10">
    <source>
        <dbReference type="PROSITE" id="PS50893"/>
    </source>
</evidence>
<comment type="similarity">
    <text evidence="2">Belongs to the ABC transporter superfamily.</text>
</comment>
<comment type="subcellular location">
    <subcellularLocation>
        <location evidence="1">Cell membrane</location>
        <topology evidence="1">Peripheral membrane protein</topology>
    </subcellularLocation>
</comment>
<dbReference type="FunFam" id="3.40.50.300:FF:001390">
    <property type="entry name" value="ABC transporter, ATP-binding protein"/>
    <property type="match status" value="1"/>
</dbReference>
<evidence type="ECO:0000256" key="4">
    <source>
        <dbReference type="ARBA" id="ARBA00022475"/>
    </source>
</evidence>
<keyword evidence="6" id="KW-0547">Nucleotide-binding</keyword>
<feature type="domain" description="ABC transporter" evidence="10">
    <location>
        <begin position="15"/>
        <end position="251"/>
    </location>
</feature>
<reference evidence="12" key="1">
    <citation type="submission" date="2016-11" db="EMBL/GenBank/DDBJ databases">
        <authorList>
            <person name="Varghese N."/>
            <person name="Submissions S."/>
        </authorList>
    </citation>
    <scope>NUCLEOTIDE SEQUENCE [LARGE SCALE GENOMIC DNA]</scope>
    <source>
        <strain evidence="12">DSM 17957</strain>
    </source>
</reference>
<keyword evidence="8" id="KW-1278">Translocase</keyword>
<feature type="domain" description="ABC transporter" evidence="10">
    <location>
        <begin position="268"/>
        <end position="512"/>
    </location>
</feature>
<dbReference type="InterPro" id="IPR017871">
    <property type="entry name" value="ABC_transporter-like_CS"/>
</dbReference>
<keyword evidence="7 11" id="KW-0067">ATP-binding</keyword>
<dbReference type="InterPro" id="IPR003439">
    <property type="entry name" value="ABC_transporter-like_ATP-bd"/>
</dbReference>
<dbReference type="Proteomes" id="UP000184536">
    <property type="component" value="Unassembled WGS sequence"/>
</dbReference>
<dbReference type="Gene3D" id="3.40.50.300">
    <property type="entry name" value="P-loop containing nucleotide triphosphate hydrolases"/>
    <property type="match status" value="2"/>
</dbReference>
<dbReference type="CDD" id="cd03215">
    <property type="entry name" value="ABC_Carb_Monos_II"/>
    <property type="match status" value="1"/>
</dbReference>
<keyword evidence="11" id="KW-0762">Sugar transport</keyword>
<protein>
    <submittedName>
        <fullName evidence="11">Simple sugar transport system ATP-binding protein</fullName>
    </submittedName>
</protein>
<dbReference type="EMBL" id="FQZV01000013">
    <property type="protein sequence ID" value="SHJ03964.1"/>
    <property type="molecule type" value="Genomic_DNA"/>
</dbReference>
<sequence length="518" mass="57909">MNTRQRNIDFDTPMIEMKDIVKKFGDFVANDHINLKVHKGEIHALLGENGAGKSTLMNILYGLYTPNSGEIWIKGKKVEVKNPNVSIAHGVGMVHQHFMLVKPFTVAENIILGMEPTLGFNRINMSKAIDDVRQISEKYGLQVDPEAKIQDITVGMQQRVEILKALYRGADILILDEPTAVLTPQEIKELIAIMHNLTEQGKSIILITHKLKEIKAAADYCTIIRRGKRIDTVEVRSTTENELASMMVGREVSFEVYKEERQAEDVVLKIENLVVEDNRKQEAVKGLNLEVRAGEILGIAGVDGNGQTELIEAITGLRKIKSGRIFINGKDITNKTPREVFESGVCNIPEDRQKHGLVLDYTIAENMVLENYRKEPFSNGIRLNFPQIFSFTEELMEKFDVRPRNKDLKARSLSGGNQQKVIIAREVTNDPDLLIAAQPTRGLDVGAIEFVHRSLVDQRDKNKAVLLVSFELDEVMSVSDNIAVIYEGKIVGMVNAKDTNENELGLMMAGGGHNGSEQ</sequence>
<keyword evidence="12" id="KW-1185">Reference proteome</keyword>
<evidence type="ECO:0000256" key="7">
    <source>
        <dbReference type="ARBA" id="ARBA00022840"/>
    </source>
</evidence>
<keyword evidence="5" id="KW-0677">Repeat</keyword>
<evidence type="ECO:0000313" key="12">
    <source>
        <dbReference type="Proteomes" id="UP000184536"/>
    </source>
</evidence>
<dbReference type="GO" id="GO:0016887">
    <property type="term" value="F:ATP hydrolysis activity"/>
    <property type="evidence" value="ECO:0007669"/>
    <property type="project" value="InterPro"/>
</dbReference>
<dbReference type="InterPro" id="IPR027417">
    <property type="entry name" value="P-loop_NTPase"/>
</dbReference>
<dbReference type="STRING" id="1121919.SAMN02745975_01135"/>
<evidence type="ECO:0000256" key="5">
    <source>
        <dbReference type="ARBA" id="ARBA00022737"/>
    </source>
</evidence>
<evidence type="ECO:0000256" key="8">
    <source>
        <dbReference type="ARBA" id="ARBA00022967"/>
    </source>
</evidence>
<dbReference type="InterPro" id="IPR050107">
    <property type="entry name" value="ABC_carbohydrate_import_ATPase"/>
</dbReference>
<dbReference type="SUPFAM" id="SSF52540">
    <property type="entry name" value="P-loop containing nucleoside triphosphate hydrolases"/>
    <property type="match status" value="2"/>
</dbReference>
<dbReference type="SMART" id="SM00382">
    <property type="entry name" value="AAA"/>
    <property type="match status" value="1"/>
</dbReference>
<dbReference type="PROSITE" id="PS00211">
    <property type="entry name" value="ABC_TRANSPORTER_1"/>
    <property type="match status" value="1"/>
</dbReference>
<accession>A0A1M6G246</accession>
<dbReference type="GO" id="GO:0005524">
    <property type="term" value="F:ATP binding"/>
    <property type="evidence" value="ECO:0007669"/>
    <property type="project" value="UniProtKB-KW"/>
</dbReference>
<dbReference type="Pfam" id="PF00005">
    <property type="entry name" value="ABC_tran"/>
    <property type="match status" value="2"/>
</dbReference>
<evidence type="ECO:0000256" key="2">
    <source>
        <dbReference type="ARBA" id="ARBA00005417"/>
    </source>
</evidence>
<dbReference type="CDD" id="cd03216">
    <property type="entry name" value="ABC_Carb_Monos_I"/>
    <property type="match status" value="1"/>
</dbReference>
<evidence type="ECO:0000256" key="3">
    <source>
        <dbReference type="ARBA" id="ARBA00022448"/>
    </source>
</evidence>
<dbReference type="PANTHER" id="PTHR43790">
    <property type="entry name" value="CARBOHYDRATE TRANSPORT ATP-BINDING PROTEIN MG119-RELATED"/>
    <property type="match status" value="1"/>
</dbReference>
<dbReference type="PANTHER" id="PTHR43790:SF4">
    <property type="entry name" value="GUANOSINE IMPORT ATP-BINDING PROTEIN NUPO"/>
    <property type="match status" value="1"/>
</dbReference>
<gene>
    <name evidence="11" type="ORF">SAMN02745975_01135</name>
</gene>
<keyword evidence="4" id="KW-1003">Cell membrane</keyword>
<dbReference type="FunFam" id="3.40.50.300:FF:000127">
    <property type="entry name" value="Ribose import ATP-binding protein RbsA"/>
    <property type="match status" value="1"/>
</dbReference>